<comment type="catalytic activity">
    <reaction evidence="18 19">
        <text>alpha-ribazole 5'-phosphate + adenosylcob(III)inamide-GDP = adenosylcob(III)alamin 5'-phosphate + GMP + H(+)</text>
        <dbReference type="Rhea" id="RHEA:23560"/>
        <dbReference type="ChEBI" id="CHEBI:15378"/>
        <dbReference type="ChEBI" id="CHEBI:57918"/>
        <dbReference type="ChEBI" id="CHEBI:58115"/>
        <dbReference type="ChEBI" id="CHEBI:60487"/>
        <dbReference type="ChEBI" id="CHEBI:60493"/>
        <dbReference type="EC" id="2.7.8.26"/>
    </reaction>
</comment>
<feature type="transmembrane region" description="Helical" evidence="19">
    <location>
        <begin position="113"/>
        <end position="135"/>
    </location>
</feature>
<dbReference type="RefSeq" id="WP_138016595.1">
    <property type="nucleotide sequence ID" value="NZ_SULI01000014.1"/>
</dbReference>
<comment type="cofactor">
    <cofactor evidence="1 19">
        <name>Mg(2+)</name>
        <dbReference type="ChEBI" id="CHEBI:18420"/>
    </cofactor>
</comment>
<dbReference type="GO" id="GO:0008818">
    <property type="term" value="F:cobalamin 5'-phosphate synthase activity"/>
    <property type="evidence" value="ECO:0007669"/>
    <property type="project" value="UniProtKB-UniRule"/>
</dbReference>
<accession>A0A4U7N407</accession>
<evidence type="ECO:0000256" key="8">
    <source>
        <dbReference type="ARBA" id="ARBA00022573"/>
    </source>
</evidence>
<gene>
    <name evidence="19 20" type="primary">cobS</name>
    <name evidence="20" type="ORF">FAP39_11740</name>
</gene>
<keyword evidence="21" id="KW-1185">Reference proteome</keyword>
<keyword evidence="11 19" id="KW-0460">Magnesium</keyword>
<protein>
    <recommendedName>
        <fullName evidence="6 19">Adenosylcobinamide-GDP ribazoletransferase</fullName>
        <ecNumber evidence="5 19">2.7.8.26</ecNumber>
    </recommendedName>
    <alternativeName>
        <fullName evidence="16 19">Cobalamin synthase</fullName>
    </alternativeName>
    <alternativeName>
        <fullName evidence="15 19">Cobalamin-5'-phosphate synthase</fullName>
    </alternativeName>
</protein>
<name>A0A4U7N407_9RHOB</name>
<comment type="catalytic activity">
    <reaction evidence="17 19">
        <text>alpha-ribazole + adenosylcob(III)inamide-GDP = adenosylcob(III)alamin + GMP + H(+)</text>
        <dbReference type="Rhea" id="RHEA:16049"/>
        <dbReference type="ChEBI" id="CHEBI:10329"/>
        <dbReference type="ChEBI" id="CHEBI:15378"/>
        <dbReference type="ChEBI" id="CHEBI:18408"/>
        <dbReference type="ChEBI" id="CHEBI:58115"/>
        <dbReference type="ChEBI" id="CHEBI:60487"/>
        <dbReference type="EC" id="2.7.8.26"/>
    </reaction>
</comment>
<sequence length="251" mass="26154">MSKHDSLFIAPGDLATALALLTRLPIKARFERGAKAAWAYPLVGVVLTLLAAVPTSLALTAGLDPSFAALIWLACSMILTGAMHEDGLADTVDGFWGGWDISRRLEIMKDSQIGSYGVLALCLSFAARWMAISMILVTDHWMLSLMVVATLSRAAMPAVMCALPHARNTGLSQSQGRPSLATAAVAALLAVALAVVILGTASLALVIIALGLVWTVTRIAKAKIGGQTGDILGATQQLVEIGLLIALTLTA</sequence>
<feature type="transmembrane region" description="Helical" evidence="19">
    <location>
        <begin position="38"/>
        <end position="59"/>
    </location>
</feature>
<evidence type="ECO:0000256" key="14">
    <source>
        <dbReference type="ARBA" id="ARBA00025228"/>
    </source>
</evidence>
<dbReference type="Proteomes" id="UP000306575">
    <property type="component" value="Unassembled WGS sequence"/>
</dbReference>
<evidence type="ECO:0000256" key="10">
    <source>
        <dbReference type="ARBA" id="ARBA00022692"/>
    </source>
</evidence>
<feature type="transmembrane region" description="Helical" evidence="19">
    <location>
        <begin position="141"/>
        <end position="163"/>
    </location>
</feature>
<dbReference type="EC" id="2.7.8.26" evidence="5 19"/>
<dbReference type="Pfam" id="PF02654">
    <property type="entry name" value="CobS"/>
    <property type="match status" value="1"/>
</dbReference>
<evidence type="ECO:0000256" key="11">
    <source>
        <dbReference type="ARBA" id="ARBA00022842"/>
    </source>
</evidence>
<evidence type="ECO:0000256" key="1">
    <source>
        <dbReference type="ARBA" id="ARBA00001946"/>
    </source>
</evidence>
<dbReference type="EMBL" id="SULI01000014">
    <property type="protein sequence ID" value="TKZ19264.1"/>
    <property type="molecule type" value="Genomic_DNA"/>
</dbReference>
<evidence type="ECO:0000256" key="3">
    <source>
        <dbReference type="ARBA" id="ARBA00004663"/>
    </source>
</evidence>
<evidence type="ECO:0000256" key="6">
    <source>
        <dbReference type="ARBA" id="ARBA00015850"/>
    </source>
</evidence>
<dbReference type="GO" id="GO:0005886">
    <property type="term" value="C:plasma membrane"/>
    <property type="evidence" value="ECO:0007669"/>
    <property type="project" value="UniProtKB-SubCell"/>
</dbReference>
<evidence type="ECO:0000256" key="4">
    <source>
        <dbReference type="ARBA" id="ARBA00010561"/>
    </source>
</evidence>
<dbReference type="GO" id="GO:0051073">
    <property type="term" value="F:adenosylcobinamide-GDP ribazoletransferase activity"/>
    <property type="evidence" value="ECO:0007669"/>
    <property type="project" value="UniProtKB-UniRule"/>
</dbReference>
<dbReference type="NCBIfam" id="TIGR00317">
    <property type="entry name" value="cobS"/>
    <property type="match status" value="1"/>
</dbReference>
<keyword evidence="8 19" id="KW-0169">Cobalamin biosynthesis</keyword>
<evidence type="ECO:0000256" key="12">
    <source>
        <dbReference type="ARBA" id="ARBA00022989"/>
    </source>
</evidence>
<evidence type="ECO:0000256" key="2">
    <source>
        <dbReference type="ARBA" id="ARBA00004651"/>
    </source>
</evidence>
<evidence type="ECO:0000256" key="9">
    <source>
        <dbReference type="ARBA" id="ARBA00022679"/>
    </source>
</evidence>
<dbReference type="PANTHER" id="PTHR34148">
    <property type="entry name" value="ADENOSYLCOBINAMIDE-GDP RIBAZOLETRANSFERASE"/>
    <property type="match status" value="1"/>
</dbReference>
<reference evidence="20 21" key="1">
    <citation type="submission" date="2019-04" db="EMBL/GenBank/DDBJ databases">
        <title>Genome sequence of Pelagicola litoralis CL-ES2.</title>
        <authorList>
            <person name="Cao J."/>
        </authorList>
    </citation>
    <scope>NUCLEOTIDE SEQUENCE [LARGE SCALE GENOMIC DNA]</scope>
    <source>
        <strain evidence="20 21">CL-ES2</strain>
    </source>
</reference>
<evidence type="ECO:0000256" key="5">
    <source>
        <dbReference type="ARBA" id="ARBA00013200"/>
    </source>
</evidence>
<dbReference type="HAMAP" id="MF_00719">
    <property type="entry name" value="CobS"/>
    <property type="match status" value="1"/>
</dbReference>
<evidence type="ECO:0000256" key="17">
    <source>
        <dbReference type="ARBA" id="ARBA00048623"/>
    </source>
</evidence>
<evidence type="ECO:0000256" key="13">
    <source>
        <dbReference type="ARBA" id="ARBA00023136"/>
    </source>
</evidence>
<evidence type="ECO:0000313" key="21">
    <source>
        <dbReference type="Proteomes" id="UP000306575"/>
    </source>
</evidence>
<comment type="pathway">
    <text evidence="3 19">Cofactor biosynthesis; adenosylcobalamin biosynthesis; adenosylcobalamin from cob(II)yrinate a,c-diamide: step 7/7.</text>
</comment>
<dbReference type="GO" id="GO:0009236">
    <property type="term" value="P:cobalamin biosynthetic process"/>
    <property type="evidence" value="ECO:0007669"/>
    <property type="project" value="UniProtKB-UniRule"/>
</dbReference>
<dbReference type="InterPro" id="IPR003805">
    <property type="entry name" value="CobS"/>
</dbReference>
<organism evidence="20 21">
    <name type="scientific">Shimia litoralis</name>
    <dbReference type="NCBI Taxonomy" id="420403"/>
    <lineage>
        <taxon>Bacteria</taxon>
        <taxon>Pseudomonadati</taxon>
        <taxon>Pseudomonadota</taxon>
        <taxon>Alphaproteobacteria</taxon>
        <taxon>Rhodobacterales</taxon>
        <taxon>Roseobacteraceae</taxon>
    </lineage>
</organism>
<dbReference type="OrthoDB" id="9794626at2"/>
<comment type="subcellular location">
    <subcellularLocation>
        <location evidence="2 19">Cell membrane</location>
        <topology evidence="2 19">Multi-pass membrane protein</topology>
    </subcellularLocation>
</comment>
<evidence type="ECO:0000256" key="7">
    <source>
        <dbReference type="ARBA" id="ARBA00022475"/>
    </source>
</evidence>
<dbReference type="PANTHER" id="PTHR34148:SF1">
    <property type="entry name" value="ADENOSYLCOBINAMIDE-GDP RIBAZOLETRANSFERASE"/>
    <property type="match status" value="1"/>
</dbReference>
<keyword evidence="7 19" id="KW-1003">Cell membrane</keyword>
<proteinExistence type="inferred from homology"/>
<evidence type="ECO:0000256" key="19">
    <source>
        <dbReference type="HAMAP-Rule" id="MF_00719"/>
    </source>
</evidence>
<keyword evidence="10 19" id="KW-0812">Transmembrane</keyword>
<feature type="transmembrane region" description="Helical" evidence="19">
    <location>
        <begin position="65"/>
        <end position="83"/>
    </location>
</feature>
<feature type="transmembrane region" description="Helical" evidence="19">
    <location>
        <begin position="184"/>
        <end position="214"/>
    </location>
</feature>
<comment type="function">
    <text evidence="14 19">Joins adenosylcobinamide-GDP and alpha-ribazole to generate adenosylcobalamin (Ado-cobalamin). Also synthesizes adenosylcobalamin 5'-phosphate from adenosylcobinamide-GDP and alpha-ribazole 5'-phosphate.</text>
</comment>
<keyword evidence="13 19" id="KW-0472">Membrane</keyword>
<dbReference type="UniPathway" id="UPA00148">
    <property type="reaction ID" value="UER00238"/>
</dbReference>
<keyword evidence="9 19" id="KW-0808">Transferase</keyword>
<evidence type="ECO:0000256" key="18">
    <source>
        <dbReference type="ARBA" id="ARBA00049504"/>
    </source>
</evidence>
<evidence type="ECO:0000313" key="20">
    <source>
        <dbReference type="EMBL" id="TKZ19264.1"/>
    </source>
</evidence>
<evidence type="ECO:0000256" key="16">
    <source>
        <dbReference type="ARBA" id="ARBA00032853"/>
    </source>
</evidence>
<dbReference type="AlphaFoldDB" id="A0A4U7N407"/>
<evidence type="ECO:0000256" key="15">
    <source>
        <dbReference type="ARBA" id="ARBA00032605"/>
    </source>
</evidence>
<comment type="similarity">
    <text evidence="4 19">Belongs to the CobS family.</text>
</comment>
<comment type="caution">
    <text evidence="20">The sequence shown here is derived from an EMBL/GenBank/DDBJ whole genome shotgun (WGS) entry which is preliminary data.</text>
</comment>
<keyword evidence="12 19" id="KW-1133">Transmembrane helix</keyword>